<evidence type="ECO:0000256" key="3">
    <source>
        <dbReference type="ARBA" id="ARBA00022553"/>
    </source>
</evidence>
<dbReference type="InterPro" id="IPR036097">
    <property type="entry name" value="HisK_dim/P_sf"/>
</dbReference>
<feature type="domain" description="Histidine kinase" evidence="6">
    <location>
        <begin position="279"/>
        <end position="496"/>
    </location>
</feature>
<dbReference type="Gene3D" id="3.30.450.20">
    <property type="entry name" value="PAS domain"/>
    <property type="match status" value="2"/>
</dbReference>
<dbReference type="Pfam" id="PF08448">
    <property type="entry name" value="PAS_4"/>
    <property type="match status" value="1"/>
</dbReference>
<evidence type="ECO:0000256" key="5">
    <source>
        <dbReference type="ARBA" id="ARBA00022777"/>
    </source>
</evidence>
<evidence type="ECO:0000256" key="1">
    <source>
        <dbReference type="ARBA" id="ARBA00000085"/>
    </source>
</evidence>
<dbReference type="InterPro" id="IPR052162">
    <property type="entry name" value="Sensor_kinase/Photoreceptor"/>
</dbReference>
<dbReference type="SUPFAM" id="SSF55785">
    <property type="entry name" value="PYP-like sensor domain (PAS domain)"/>
    <property type="match status" value="2"/>
</dbReference>
<evidence type="ECO:0000259" key="6">
    <source>
        <dbReference type="PROSITE" id="PS50109"/>
    </source>
</evidence>
<dbReference type="InterPro" id="IPR036890">
    <property type="entry name" value="HATPase_C_sf"/>
</dbReference>
<dbReference type="NCBIfam" id="TIGR00229">
    <property type="entry name" value="sensory_box"/>
    <property type="match status" value="1"/>
</dbReference>
<dbReference type="EC" id="2.7.13.3" evidence="2"/>
<keyword evidence="9" id="KW-1185">Reference proteome</keyword>
<evidence type="ECO:0000313" key="8">
    <source>
        <dbReference type="EMBL" id="MFC0077845.1"/>
    </source>
</evidence>
<dbReference type="InterPro" id="IPR013656">
    <property type="entry name" value="PAS_4"/>
</dbReference>
<dbReference type="EMBL" id="JBHLYW010000009">
    <property type="protein sequence ID" value="MFC0077845.1"/>
    <property type="molecule type" value="Genomic_DNA"/>
</dbReference>
<dbReference type="Proteomes" id="UP001589734">
    <property type="component" value="Unassembled WGS sequence"/>
</dbReference>
<accession>A0ABV6BQY9</accession>
<dbReference type="PROSITE" id="PS50113">
    <property type="entry name" value="PAC"/>
    <property type="match status" value="1"/>
</dbReference>
<keyword evidence="5" id="KW-0418">Kinase</keyword>
<gene>
    <name evidence="8" type="ORF">ACFFLS_12415</name>
</gene>
<dbReference type="PANTHER" id="PTHR43304">
    <property type="entry name" value="PHYTOCHROME-LIKE PROTEIN CPH1"/>
    <property type="match status" value="1"/>
</dbReference>
<dbReference type="InterPro" id="IPR035965">
    <property type="entry name" value="PAS-like_dom_sf"/>
</dbReference>
<keyword evidence="8" id="KW-0067">ATP-binding</keyword>
<dbReference type="PRINTS" id="PR00344">
    <property type="entry name" value="BCTRLSENSOR"/>
</dbReference>
<dbReference type="SMART" id="SM00086">
    <property type="entry name" value="PAC"/>
    <property type="match status" value="2"/>
</dbReference>
<organism evidence="8 9">
    <name type="scientific">Flavobacterium procerum</name>
    <dbReference type="NCBI Taxonomy" id="1455569"/>
    <lineage>
        <taxon>Bacteria</taxon>
        <taxon>Pseudomonadati</taxon>
        <taxon>Bacteroidota</taxon>
        <taxon>Flavobacteriia</taxon>
        <taxon>Flavobacteriales</taxon>
        <taxon>Flavobacteriaceae</taxon>
        <taxon>Flavobacterium</taxon>
    </lineage>
</organism>
<sequence>MEITLELLRHIVDNAPLPIGVYTGSDLKIELANAAMIKTWGKGDKVLGRSCIEVLPELEKQRIFEQALEVYKTGSAFHAKDKKVDIVIDGHQKNFYFNYCFMPLFDAQGIVYGVMNTGIDITDLHLAKEKVQSSEEQLRMAVEASGMGTYEIDLLSQSIVTSGNFSSIWDAKDAVTNEKILSRLHPDDIAVREKAYLDAQKSGVIFYQARIINQDKSLRWTNITGKIIRDENGHPVKITGIIEDIDRRKALEQQLRKEALETTQELQRSNDDLQHFANLVSHDLREPVRKVNFISRMRNEMQSEFSERLEWYLGKIEHSAHRMQNVIEGILSYSAADKKKQPVERIDLNRVIEGIKTDLELVIQEKNAVFISSELPEIQGARILIQQLFYNLLHNALKFSRTEAPPKVIIISSLVQGSDGDLLQVCIQDNGIGIDKAYSERIFTAFERLHSKDQYEGSGLGLSLCRKIVERHGGTITASGEKDKGAVFTVRLPLKQQSSTL</sequence>
<dbReference type="RefSeq" id="WP_379686505.1">
    <property type="nucleotide sequence ID" value="NZ_JBHLYW010000009.1"/>
</dbReference>
<evidence type="ECO:0000259" key="7">
    <source>
        <dbReference type="PROSITE" id="PS50113"/>
    </source>
</evidence>
<dbReference type="PROSITE" id="PS50109">
    <property type="entry name" value="HIS_KIN"/>
    <property type="match status" value="1"/>
</dbReference>
<dbReference type="Pfam" id="PF08447">
    <property type="entry name" value="PAS_3"/>
    <property type="match status" value="1"/>
</dbReference>
<dbReference type="Gene3D" id="1.10.287.130">
    <property type="match status" value="1"/>
</dbReference>
<dbReference type="InterPro" id="IPR000014">
    <property type="entry name" value="PAS"/>
</dbReference>
<evidence type="ECO:0000256" key="2">
    <source>
        <dbReference type="ARBA" id="ARBA00012438"/>
    </source>
</evidence>
<protein>
    <recommendedName>
        <fullName evidence="2">histidine kinase</fullName>
        <ecNumber evidence="2">2.7.13.3</ecNumber>
    </recommendedName>
</protein>
<proteinExistence type="predicted"/>
<dbReference type="InterPro" id="IPR003661">
    <property type="entry name" value="HisK_dim/P_dom"/>
</dbReference>
<comment type="catalytic activity">
    <reaction evidence="1">
        <text>ATP + protein L-histidine = ADP + protein N-phospho-L-histidine.</text>
        <dbReference type="EC" id="2.7.13.3"/>
    </reaction>
</comment>
<dbReference type="InterPro" id="IPR003594">
    <property type="entry name" value="HATPase_dom"/>
</dbReference>
<keyword evidence="8" id="KW-0547">Nucleotide-binding</keyword>
<reference evidence="8 9" key="1">
    <citation type="submission" date="2024-09" db="EMBL/GenBank/DDBJ databases">
        <authorList>
            <person name="Sun Q."/>
            <person name="Mori K."/>
        </authorList>
    </citation>
    <scope>NUCLEOTIDE SEQUENCE [LARGE SCALE GENOMIC DNA]</scope>
    <source>
        <strain evidence="8 9">CGMCC 1.12926</strain>
    </source>
</reference>
<dbReference type="InterPro" id="IPR001610">
    <property type="entry name" value="PAC"/>
</dbReference>
<dbReference type="SMART" id="SM00091">
    <property type="entry name" value="PAS"/>
    <property type="match status" value="2"/>
</dbReference>
<dbReference type="InterPro" id="IPR005467">
    <property type="entry name" value="His_kinase_dom"/>
</dbReference>
<keyword evidence="4" id="KW-0808">Transferase</keyword>
<comment type="caution">
    <text evidence="8">The sequence shown here is derived from an EMBL/GenBank/DDBJ whole genome shotgun (WGS) entry which is preliminary data.</text>
</comment>
<dbReference type="Gene3D" id="2.10.70.100">
    <property type="match status" value="1"/>
</dbReference>
<dbReference type="CDD" id="cd00082">
    <property type="entry name" value="HisKA"/>
    <property type="match status" value="1"/>
</dbReference>
<keyword evidence="3" id="KW-0597">Phosphoprotein</keyword>
<dbReference type="PANTHER" id="PTHR43304:SF1">
    <property type="entry name" value="PAC DOMAIN-CONTAINING PROTEIN"/>
    <property type="match status" value="1"/>
</dbReference>
<dbReference type="InterPro" id="IPR004358">
    <property type="entry name" value="Sig_transdc_His_kin-like_C"/>
</dbReference>
<dbReference type="Gene3D" id="3.30.565.10">
    <property type="entry name" value="Histidine kinase-like ATPase, C-terminal domain"/>
    <property type="match status" value="1"/>
</dbReference>
<evidence type="ECO:0000313" key="9">
    <source>
        <dbReference type="Proteomes" id="UP001589734"/>
    </source>
</evidence>
<dbReference type="InterPro" id="IPR000700">
    <property type="entry name" value="PAS-assoc_C"/>
</dbReference>
<dbReference type="SUPFAM" id="SSF55874">
    <property type="entry name" value="ATPase domain of HSP90 chaperone/DNA topoisomerase II/histidine kinase"/>
    <property type="match status" value="1"/>
</dbReference>
<feature type="domain" description="PAC" evidence="7">
    <location>
        <begin position="205"/>
        <end position="257"/>
    </location>
</feature>
<dbReference type="GO" id="GO:0005524">
    <property type="term" value="F:ATP binding"/>
    <property type="evidence" value="ECO:0007669"/>
    <property type="project" value="UniProtKB-KW"/>
</dbReference>
<dbReference type="SMART" id="SM00387">
    <property type="entry name" value="HATPase_c"/>
    <property type="match status" value="1"/>
</dbReference>
<dbReference type="SUPFAM" id="SSF47384">
    <property type="entry name" value="Homodimeric domain of signal transducing histidine kinase"/>
    <property type="match status" value="1"/>
</dbReference>
<dbReference type="Pfam" id="PF02518">
    <property type="entry name" value="HATPase_c"/>
    <property type="match status" value="1"/>
</dbReference>
<name>A0ABV6BQY9_9FLAO</name>
<evidence type="ECO:0000256" key="4">
    <source>
        <dbReference type="ARBA" id="ARBA00022679"/>
    </source>
</evidence>
<dbReference type="InterPro" id="IPR013655">
    <property type="entry name" value="PAS_fold_3"/>
</dbReference>